<accession>A0AAD5TQU1</accession>
<evidence type="ECO:0000313" key="2">
    <source>
        <dbReference type="EMBL" id="KAJ3182083.1"/>
    </source>
</evidence>
<dbReference type="AlphaFoldDB" id="A0AAD5TQU1"/>
<keyword evidence="3" id="KW-1185">Reference proteome</keyword>
<evidence type="ECO:0000256" key="1">
    <source>
        <dbReference type="SAM" id="Phobius"/>
    </source>
</evidence>
<sequence length="98" mass="10538">MLFLIASELVCVFTTGAIAANLLLVVVMNWQKGGEALEKVLLVGIMTISTTIPMIGLGTSSFGMQDGECWFSGDTDGKIFGTECLQYCARLRPVLESD</sequence>
<proteinExistence type="predicted"/>
<keyword evidence="1" id="KW-0812">Transmembrane</keyword>
<keyword evidence="1" id="KW-0472">Membrane</keyword>
<feature type="transmembrane region" description="Helical" evidence="1">
    <location>
        <begin position="6"/>
        <end position="28"/>
    </location>
</feature>
<keyword evidence="1" id="KW-1133">Transmembrane helix</keyword>
<name>A0AAD5TQU1_9FUNG</name>
<organism evidence="2 3">
    <name type="scientific">Geranomyces variabilis</name>
    <dbReference type="NCBI Taxonomy" id="109894"/>
    <lineage>
        <taxon>Eukaryota</taxon>
        <taxon>Fungi</taxon>
        <taxon>Fungi incertae sedis</taxon>
        <taxon>Chytridiomycota</taxon>
        <taxon>Chytridiomycota incertae sedis</taxon>
        <taxon>Chytridiomycetes</taxon>
        <taxon>Spizellomycetales</taxon>
        <taxon>Powellomycetaceae</taxon>
        <taxon>Geranomyces</taxon>
    </lineage>
</organism>
<evidence type="ECO:0000313" key="3">
    <source>
        <dbReference type="Proteomes" id="UP001212152"/>
    </source>
</evidence>
<evidence type="ECO:0008006" key="4">
    <source>
        <dbReference type="Google" id="ProtNLM"/>
    </source>
</evidence>
<feature type="transmembrane region" description="Helical" evidence="1">
    <location>
        <begin position="40"/>
        <end position="58"/>
    </location>
</feature>
<protein>
    <recommendedName>
        <fullName evidence="4">G-protein coupled receptors family 2 profile 2 domain-containing protein</fullName>
    </recommendedName>
</protein>
<comment type="caution">
    <text evidence="2">The sequence shown here is derived from an EMBL/GenBank/DDBJ whole genome shotgun (WGS) entry which is preliminary data.</text>
</comment>
<gene>
    <name evidence="2" type="ORF">HDU87_000429</name>
</gene>
<reference evidence="2" key="1">
    <citation type="submission" date="2020-05" db="EMBL/GenBank/DDBJ databases">
        <title>Phylogenomic resolution of chytrid fungi.</title>
        <authorList>
            <person name="Stajich J.E."/>
            <person name="Amses K."/>
            <person name="Simmons R."/>
            <person name="Seto K."/>
            <person name="Myers J."/>
            <person name="Bonds A."/>
            <person name="Quandt C.A."/>
            <person name="Barry K."/>
            <person name="Liu P."/>
            <person name="Grigoriev I."/>
            <person name="Longcore J.E."/>
            <person name="James T.Y."/>
        </authorList>
    </citation>
    <scope>NUCLEOTIDE SEQUENCE</scope>
    <source>
        <strain evidence="2">JEL0379</strain>
    </source>
</reference>
<dbReference type="Proteomes" id="UP001212152">
    <property type="component" value="Unassembled WGS sequence"/>
</dbReference>
<dbReference type="EMBL" id="JADGJQ010000010">
    <property type="protein sequence ID" value="KAJ3182083.1"/>
    <property type="molecule type" value="Genomic_DNA"/>
</dbReference>